<keyword evidence="1" id="KW-0472">Membrane</keyword>
<keyword evidence="1" id="KW-0812">Transmembrane</keyword>
<proteinExistence type="predicted"/>
<protein>
    <submittedName>
        <fullName evidence="2">RNA-directed DNA polymerase from mobile element jockey-like</fullName>
    </submittedName>
</protein>
<keyword evidence="2" id="KW-0548">Nucleotidyltransferase</keyword>
<accession>A0AAV7JIG5</accession>
<dbReference type="Proteomes" id="UP001165289">
    <property type="component" value="Unassembled WGS sequence"/>
</dbReference>
<dbReference type="EMBL" id="JAKMXF010000332">
    <property type="protein sequence ID" value="KAI6648215.1"/>
    <property type="molecule type" value="Genomic_DNA"/>
</dbReference>
<organism evidence="2 3">
    <name type="scientific">Oopsacas minuta</name>
    <dbReference type="NCBI Taxonomy" id="111878"/>
    <lineage>
        <taxon>Eukaryota</taxon>
        <taxon>Metazoa</taxon>
        <taxon>Porifera</taxon>
        <taxon>Hexactinellida</taxon>
        <taxon>Hexasterophora</taxon>
        <taxon>Lyssacinosida</taxon>
        <taxon>Leucopsacidae</taxon>
        <taxon>Oopsacas</taxon>
    </lineage>
</organism>
<comment type="caution">
    <text evidence="2">The sequence shown here is derived from an EMBL/GenBank/DDBJ whole genome shotgun (WGS) entry which is preliminary data.</text>
</comment>
<feature type="transmembrane region" description="Helical" evidence="1">
    <location>
        <begin position="12"/>
        <end position="31"/>
    </location>
</feature>
<keyword evidence="3" id="KW-1185">Reference proteome</keyword>
<evidence type="ECO:0000256" key="1">
    <source>
        <dbReference type="SAM" id="Phobius"/>
    </source>
</evidence>
<name>A0AAV7JIG5_9METZ</name>
<sequence length="103" mass="11256">MFNDIGSTLDAGRNGLLLFLIYLVPLALWMTKSSLSVWKVLSCINSYLSYLTEAISINGTHSNPQPVKIGVPQGSTLSPILFSLYIPPIKDSACLCSFYPIIC</sequence>
<evidence type="ECO:0000313" key="2">
    <source>
        <dbReference type="EMBL" id="KAI6648215.1"/>
    </source>
</evidence>
<evidence type="ECO:0000313" key="3">
    <source>
        <dbReference type="Proteomes" id="UP001165289"/>
    </source>
</evidence>
<keyword evidence="2" id="KW-0695">RNA-directed DNA polymerase</keyword>
<reference evidence="2 3" key="1">
    <citation type="journal article" date="2023" name="BMC Biol.">
        <title>The compact genome of the sponge Oopsacas minuta (Hexactinellida) is lacking key metazoan core genes.</title>
        <authorList>
            <person name="Santini S."/>
            <person name="Schenkelaars Q."/>
            <person name="Jourda C."/>
            <person name="Duchesne M."/>
            <person name="Belahbib H."/>
            <person name="Rocher C."/>
            <person name="Selva M."/>
            <person name="Riesgo A."/>
            <person name="Vervoort M."/>
            <person name="Leys S.P."/>
            <person name="Kodjabachian L."/>
            <person name="Le Bivic A."/>
            <person name="Borchiellini C."/>
            <person name="Claverie J.M."/>
            <person name="Renard E."/>
        </authorList>
    </citation>
    <scope>NUCLEOTIDE SEQUENCE [LARGE SCALE GENOMIC DNA]</scope>
    <source>
        <strain evidence="2">SPO-2</strain>
    </source>
</reference>
<dbReference type="GO" id="GO:0003964">
    <property type="term" value="F:RNA-directed DNA polymerase activity"/>
    <property type="evidence" value="ECO:0007669"/>
    <property type="project" value="UniProtKB-KW"/>
</dbReference>
<keyword evidence="2" id="KW-0808">Transferase</keyword>
<keyword evidence="1" id="KW-1133">Transmembrane helix</keyword>
<dbReference type="AlphaFoldDB" id="A0AAV7JIG5"/>
<gene>
    <name evidence="2" type="ORF">LOD99_12024</name>
</gene>